<organism evidence="3">
    <name type="scientific">Echinostoma caproni</name>
    <dbReference type="NCBI Taxonomy" id="27848"/>
    <lineage>
        <taxon>Eukaryota</taxon>
        <taxon>Metazoa</taxon>
        <taxon>Spiralia</taxon>
        <taxon>Lophotrochozoa</taxon>
        <taxon>Platyhelminthes</taxon>
        <taxon>Trematoda</taxon>
        <taxon>Digenea</taxon>
        <taxon>Plagiorchiida</taxon>
        <taxon>Echinostomata</taxon>
        <taxon>Echinostomatoidea</taxon>
        <taxon>Echinostomatidae</taxon>
        <taxon>Echinostoma</taxon>
    </lineage>
</organism>
<keyword evidence="2" id="KW-1185">Reference proteome</keyword>
<proteinExistence type="predicted"/>
<dbReference type="WBParaSite" id="ECPE_0001188301-mRNA-1">
    <property type="protein sequence ID" value="ECPE_0001188301-mRNA-1"/>
    <property type="gene ID" value="ECPE_0001188301"/>
</dbReference>
<evidence type="ECO:0000313" key="1">
    <source>
        <dbReference type="EMBL" id="VDP89034.1"/>
    </source>
</evidence>
<name>A0A183AY13_9TREM</name>
<gene>
    <name evidence="1" type="ORF">ECPE_LOCUS11848</name>
</gene>
<evidence type="ECO:0000313" key="3">
    <source>
        <dbReference type="WBParaSite" id="ECPE_0001188301-mRNA-1"/>
    </source>
</evidence>
<dbReference type="Proteomes" id="UP000272942">
    <property type="component" value="Unassembled WGS sequence"/>
</dbReference>
<evidence type="ECO:0000313" key="2">
    <source>
        <dbReference type="Proteomes" id="UP000272942"/>
    </source>
</evidence>
<protein>
    <submittedName>
        <fullName evidence="3">DUF4042 domain-containing protein</fullName>
    </submittedName>
</protein>
<accession>A0A183AY13</accession>
<reference evidence="1 2" key="2">
    <citation type="submission" date="2018-11" db="EMBL/GenBank/DDBJ databases">
        <authorList>
            <consortium name="Pathogen Informatics"/>
        </authorList>
    </citation>
    <scope>NUCLEOTIDE SEQUENCE [LARGE SCALE GENOMIC DNA]</scope>
    <source>
        <strain evidence="1 2">Egypt</strain>
    </source>
</reference>
<dbReference type="AlphaFoldDB" id="A0A183AY13"/>
<dbReference type="EMBL" id="UZAN01051649">
    <property type="protein sequence ID" value="VDP89034.1"/>
    <property type="molecule type" value="Genomic_DNA"/>
</dbReference>
<dbReference type="OrthoDB" id="2192888at2759"/>
<reference evidence="3" key="1">
    <citation type="submission" date="2016-06" db="UniProtKB">
        <authorList>
            <consortium name="WormBaseParasite"/>
        </authorList>
    </citation>
    <scope>IDENTIFICATION</scope>
</reference>
<sequence>MEILQMVVPHTSTEDLATFLTHLTTYLSPVSCPSRILMKRAYRLLELICSGTTNSTREYVSTNLDSILVIIHGLNNSIEATPPVLKTTPTNIPADAITNQLASLSFIGARKSGRKKAQGRIPWKPRLRCLYHLLCHLVSQEQSTQTDSAFHSSRLRNFANMFLPEILAAVCEVNRIVRDLAGRLLVNLVMAFAGQTPASASALPGSSSTAAVLDTKTVRSLGCTNDSDDSDMETRSQAASLFGGFTCTDEDEIRSTISMPRGGPQSLQVCQALNLVISRLWGCLPPHMPVASNSSELSTQESASRVVCHLLQHLKFRRALAFSLGSDCPLSSKIASGILSEALLAAKHLSSSPHRALTRAGLQLIRLLLAFVGLGAVGLTDLAKDPVGV</sequence>